<dbReference type="SUPFAM" id="SSF52540">
    <property type="entry name" value="P-loop containing nucleoside triphosphate hydrolases"/>
    <property type="match status" value="1"/>
</dbReference>
<dbReference type="EMBL" id="QBMP01000202">
    <property type="protein sequence ID" value="PZO49882.1"/>
    <property type="molecule type" value="Genomic_DNA"/>
</dbReference>
<dbReference type="InterPro" id="IPR003439">
    <property type="entry name" value="ABC_transporter-like_ATP-bd"/>
</dbReference>
<dbReference type="Gene3D" id="3.40.50.300">
    <property type="entry name" value="P-loop containing nucleotide triphosphate hydrolases"/>
    <property type="match status" value="1"/>
</dbReference>
<protein>
    <submittedName>
        <fullName evidence="5">Cobalt ABC transporter</fullName>
    </submittedName>
</protein>
<evidence type="ECO:0000259" key="4">
    <source>
        <dbReference type="PROSITE" id="PS50893"/>
    </source>
</evidence>
<dbReference type="GO" id="GO:0016887">
    <property type="term" value="F:ATP hydrolysis activity"/>
    <property type="evidence" value="ECO:0007669"/>
    <property type="project" value="InterPro"/>
</dbReference>
<dbReference type="AlphaFoldDB" id="A0A2W4WZT8"/>
<evidence type="ECO:0000313" key="5">
    <source>
        <dbReference type="EMBL" id="PZO49882.1"/>
    </source>
</evidence>
<dbReference type="InterPro" id="IPR003593">
    <property type="entry name" value="AAA+_ATPase"/>
</dbReference>
<dbReference type="Proteomes" id="UP000249794">
    <property type="component" value="Unassembled WGS sequence"/>
</dbReference>
<gene>
    <name evidence="5" type="ORF">DCF15_16505</name>
</gene>
<dbReference type="CDD" id="cd03225">
    <property type="entry name" value="ABC_cobalt_CbiO_domain1"/>
    <property type="match status" value="1"/>
</dbReference>
<dbReference type="SMART" id="SM00382">
    <property type="entry name" value="AAA"/>
    <property type="match status" value="1"/>
</dbReference>
<evidence type="ECO:0000313" key="6">
    <source>
        <dbReference type="Proteomes" id="UP000249794"/>
    </source>
</evidence>
<organism evidence="5 6">
    <name type="scientific">Phormidesmis priestleyi</name>
    <dbReference type="NCBI Taxonomy" id="268141"/>
    <lineage>
        <taxon>Bacteria</taxon>
        <taxon>Bacillati</taxon>
        <taxon>Cyanobacteriota</taxon>
        <taxon>Cyanophyceae</taxon>
        <taxon>Leptolyngbyales</taxon>
        <taxon>Leptolyngbyaceae</taxon>
        <taxon>Phormidesmis</taxon>
    </lineage>
</organism>
<reference evidence="6" key="1">
    <citation type="submission" date="2018-04" db="EMBL/GenBank/DDBJ databases">
        <authorList>
            <person name="Cornet L."/>
        </authorList>
    </citation>
    <scope>NUCLEOTIDE SEQUENCE [LARGE SCALE GENOMIC DNA]</scope>
</reference>
<keyword evidence="1" id="KW-0813">Transport</keyword>
<dbReference type="GO" id="GO:0016020">
    <property type="term" value="C:membrane"/>
    <property type="evidence" value="ECO:0007669"/>
    <property type="project" value="InterPro"/>
</dbReference>
<evidence type="ECO:0000256" key="3">
    <source>
        <dbReference type="ARBA" id="ARBA00022840"/>
    </source>
</evidence>
<proteinExistence type="predicted"/>
<dbReference type="InterPro" id="IPR015856">
    <property type="entry name" value="ABC_transpr_CbiO/EcfA_su"/>
</dbReference>
<keyword evidence="3" id="KW-0067">ATP-binding</keyword>
<dbReference type="GO" id="GO:0005524">
    <property type="term" value="F:ATP binding"/>
    <property type="evidence" value="ECO:0007669"/>
    <property type="project" value="UniProtKB-KW"/>
</dbReference>
<feature type="domain" description="ABC transporter" evidence="4">
    <location>
        <begin position="4"/>
        <end position="238"/>
    </location>
</feature>
<keyword evidence="2" id="KW-0547">Nucleotide-binding</keyword>
<dbReference type="PANTHER" id="PTHR43423">
    <property type="entry name" value="ABC TRANSPORTER I FAMILY MEMBER 17"/>
    <property type="match status" value="1"/>
</dbReference>
<evidence type="ECO:0000256" key="1">
    <source>
        <dbReference type="ARBA" id="ARBA00022448"/>
    </source>
</evidence>
<dbReference type="Pfam" id="PF00005">
    <property type="entry name" value="ABC_tran"/>
    <property type="match status" value="1"/>
</dbReference>
<dbReference type="PROSITE" id="PS50893">
    <property type="entry name" value="ABC_TRANSPORTER_2"/>
    <property type="match status" value="1"/>
</dbReference>
<evidence type="ECO:0000256" key="2">
    <source>
        <dbReference type="ARBA" id="ARBA00022741"/>
    </source>
</evidence>
<comment type="caution">
    <text evidence="5">The sequence shown here is derived from an EMBL/GenBank/DDBJ whole genome shotgun (WGS) entry which is preliminary data.</text>
</comment>
<accession>A0A2W4WZT8</accession>
<dbReference type="GO" id="GO:0022857">
    <property type="term" value="F:transmembrane transporter activity"/>
    <property type="evidence" value="ECO:0007669"/>
    <property type="project" value="UniProtKB-ARBA"/>
</dbReference>
<reference evidence="5 6" key="2">
    <citation type="submission" date="2018-06" db="EMBL/GenBank/DDBJ databases">
        <title>Metagenomic assembly of (sub)arctic Cyanobacteria and their associated microbiome from non-axenic cultures.</title>
        <authorList>
            <person name="Baurain D."/>
        </authorList>
    </citation>
    <scope>NUCLEOTIDE SEQUENCE [LARGE SCALE GENOMIC DNA]</scope>
    <source>
        <strain evidence="5">ULC027bin1</strain>
    </source>
</reference>
<dbReference type="InterPro" id="IPR027417">
    <property type="entry name" value="P-loop_NTPase"/>
</dbReference>
<dbReference type="PANTHER" id="PTHR43423:SF1">
    <property type="entry name" value="ABC TRANSPORTER I FAMILY MEMBER 17"/>
    <property type="match status" value="1"/>
</dbReference>
<name>A0A2W4WZT8_9CYAN</name>
<sequence length="246" mass="26990">MAVLKVDNVTMRATTGIVEILKNLNFAVEAGDFIALVGPLGAGKTSLLRVLNRLAEVSSGTIELEGQDIRQLPVVSLRRQVALVHQESRLLGMSVREALAYPLRLQKLAPTAVTAAVAQGIEQLNVPTDWLDRTSVNLSFAQRQQVAIARTLIAQPKVLLLDEPTSSQDVGYSEFLLTHLANLARQGQITIIMANHQLELAARYTNRLLHLSDGQLIADMPANQVDWAQIHRDLVAAKQQAEAEWL</sequence>